<dbReference type="Pfam" id="PF03547">
    <property type="entry name" value="Mem_trans"/>
    <property type="match status" value="1"/>
</dbReference>
<dbReference type="AlphaFoldDB" id="A0A4R6QPP8"/>
<feature type="transmembrane region" description="Helical" evidence="7">
    <location>
        <begin position="180"/>
        <end position="201"/>
    </location>
</feature>
<evidence type="ECO:0000256" key="1">
    <source>
        <dbReference type="ARBA" id="ARBA00004141"/>
    </source>
</evidence>
<feature type="transmembrane region" description="Helical" evidence="7">
    <location>
        <begin position="127"/>
        <end position="147"/>
    </location>
</feature>
<accession>A0A4R6QPP8</accession>
<keyword evidence="3" id="KW-1003">Cell membrane</keyword>
<feature type="transmembrane region" description="Helical" evidence="7">
    <location>
        <begin position="6"/>
        <end position="24"/>
    </location>
</feature>
<dbReference type="GO" id="GO:0055085">
    <property type="term" value="P:transmembrane transport"/>
    <property type="evidence" value="ECO:0007669"/>
    <property type="project" value="InterPro"/>
</dbReference>
<proteinExistence type="predicted"/>
<name>A0A4R6QPP8_9BURK</name>
<feature type="transmembrane region" description="Helical" evidence="7">
    <location>
        <begin position="67"/>
        <end position="85"/>
    </location>
</feature>
<dbReference type="PANTHER" id="PTHR36838:SF1">
    <property type="entry name" value="SLR1864 PROTEIN"/>
    <property type="match status" value="1"/>
</dbReference>
<gene>
    <name evidence="8" type="ORF">DES47_102596</name>
</gene>
<feature type="transmembrane region" description="Helical" evidence="7">
    <location>
        <begin position="97"/>
        <end position="121"/>
    </location>
</feature>
<organism evidence="8 9">
    <name type="scientific">Roseateles toxinivorans</name>
    <dbReference type="NCBI Taxonomy" id="270368"/>
    <lineage>
        <taxon>Bacteria</taxon>
        <taxon>Pseudomonadati</taxon>
        <taxon>Pseudomonadota</taxon>
        <taxon>Betaproteobacteria</taxon>
        <taxon>Burkholderiales</taxon>
        <taxon>Sphaerotilaceae</taxon>
        <taxon>Roseateles</taxon>
    </lineage>
</organism>
<comment type="caution">
    <text evidence="8">The sequence shown here is derived from an EMBL/GenBank/DDBJ whole genome shotgun (WGS) entry which is preliminary data.</text>
</comment>
<dbReference type="OrthoDB" id="8683688at2"/>
<dbReference type="GO" id="GO:0016020">
    <property type="term" value="C:membrane"/>
    <property type="evidence" value="ECO:0007669"/>
    <property type="project" value="UniProtKB-SubCell"/>
</dbReference>
<dbReference type="Proteomes" id="UP000295361">
    <property type="component" value="Unassembled WGS sequence"/>
</dbReference>
<evidence type="ECO:0000313" key="8">
    <source>
        <dbReference type="EMBL" id="TDP72850.1"/>
    </source>
</evidence>
<evidence type="ECO:0000256" key="6">
    <source>
        <dbReference type="ARBA" id="ARBA00023136"/>
    </source>
</evidence>
<evidence type="ECO:0000313" key="9">
    <source>
        <dbReference type="Proteomes" id="UP000295361"/>
    </source>
</evidence>
<evidence type="ECO:0008006" key="10">
    <source>
        <dbReference type="Google" id="ProtNLM"/>
    </source>
</evidence>
<protein>
    <recommendedName>
        <fullName evidence="10">Transporter</fullName>
    </recommendedName>
</protein>
<comment type="subcellular location">
    <subcellularLocation>
        <location evidence="1">Membrane</location>
        <topology evidence="1">Multi-pass membrane protein</topology>
    </subcellularLocation>
</comment>
<dbReference type="InParanoid" id="A0A4R6QPP8"/>
<dbReference type="EMBL" id="SNXS01000002">
    <property type="protein sequence ID" value="TDP72850.1"/>
    <property type="molecule type" value="Genomic_DNA"/>
</dbReference>
<evidence type="ECO:0000256" key="2">
    <source>
        <dbReference type="ARBA" id="ARBA00022448"/>
    </source>
</evidence>
<dbReference type="PANTHER" id="PTHR36838">
    <property type="entry name" value="AUXIN EFFLUX CARRIER FAMILY PROTEIN"/>
    <property type="match status" value="1"/>
</dbReference>
<evidence type="ECO:0000256" key="3">
    <source>
        <dbReference type="ARBA" id="ARBA00022475"/>
    </source>
</evidence>
<evidence type="ECO:0000256" key="4">
    <source>
        <dbReference type="ARBA" id="ARBA00022692"/>
    </source>
</evidence>
<sequence>MTSELWIKLLVLFVVVAMGWTAGRTRLLGGGDTVRVLSNLAFYLFTPALLFRATARIDFATMPWGTLLAFFGPAVVWMLVVYAVNKRNARLEPAAPAVRAISASFGNTVQLGLPFVAALYGDPGLSIHVAIISLHALTLMSLATLLVELDIARAAHHAGQGAALMTTLAQTARSTLIHPVILPVMAGLIWNLLGLPIWPLLDAGLQMLGSAVVPMCLVLIGLSLAHYGIKGAVNIALLLTVGKMLCLPLLVLAVGHWLLGESGVPLAVIVLGAALPVGSNALLFAQRYQAQEAQATAAIVISTLAFVVMAPAWLTVLAWLG</sequence>
<keyword evidence="6 7" id="KW-0472">Membrane</keyword>
<keyword evidence="2" id="KW-0813">Transport</keyword>
<feature type="transmembrane region" description="Helical" evidence="7">
    <location>
        <begin position="264"/>
        <end position="285"/>
    </location>
</feature>
<dbReference type="RefSeq" id="WP_133700285.1">
    <property type="nucleotide sequence ID" value="NZ_SNXS01000002.1"/>
</dbReference>
<feature type="transmembrane region" description="Helical" evidence="7">
    <location>
        <begin position="236"/>
        <end position="258"/>
    </location>
</feature>
<keyword evidence="9" id="KW-1185">Reference proteome</keyword>
<reference evidence="8 9" key="1">
    <citation type="submission" date="2019-03" db="EMBL/GenBank/DDBJ databases">
        <title>Genomic Encyclopedia of Type Strains, Phase IV (KMG-IV): sequencing the most valuable type-strain genomes for metagenomic binning, comparative biology and taxonomic classification.</title>
        <authorList>
            <person name="Goeker M."/>
        </authorList>
    </citation>
    <scope>NUCLEOTIDE SEQUENCE [LARGE SCALE GENOMIC DNA]</scope>
    <source>
        <strain evidence="8 9">DSM 16998</strain>
    </source>
</reference>
<evidence type="ECO:0000256" key="5">
    <source>
        <dbReference type="ARBA" id="ARBA00022989"/>
    </source>
</evidence>
<feature type="transmembrane region" description="Helical" evidence="7">
    <location>
        <begin position="207"/>
        <end position="229"/>
    </location>
</feature>
<feature type="transmembrane region" description="Helical" evidence="7">
    <location>
        <begin position="297"/>
        <end position="320"/>
    </location>
</feature>
<evidence type="ECO:0000256" key="7">
    <source>
        <dbReference type="SAM" id="Phobius"/>
    </source>
</evidence>
<keyword evidence="4 7" id="KW-0812">Transmembrane</keyword>
<dbReference type="InterPro" id="IPR004776">
    <property type="entry name" value="Mem_transp_PIN-like"/>
</dbReference>
<keyword evidence="5 7" id="KW-1133">Transmembrane helix</keyword>
<feature type="transmembrane region" description="Helical" evidence="7">
    <location>
        <begin position="36"/>
        <end position="55"/>
    </location>
</feature>